<evidence type="ECO:0000313" key="1">
    <source>
        <dbReference type="EMBL" id="KAK0057763.1"/>
    </source>
</evidence>
<organism evidence="1 2">
    <name type="scientific">Biomphalaria pfeifferi</name>
    <name type="common">Bloodfluke planorb</name>
    <name type="synonym">Freshwater snail</name>
    <dbReference type="NCBI Taxonomy" id="112525"/>
    <lineage>
        <taxon>Eukaryota</taxon>
        <taxon>Metazoa</taxon>
        <taxon>Spiralia</taxon>
        <taxon>Lophotrochozoa</taxon>
        <taxon>Mollusca</taxon>
        <taxon>Gastropoda</taxon>
        <taxon>Heterobranchia</taxon>
        <taxon>Euthyneura</taxon>
        <taxon>Panpulmonata</taxon>
        <taxon>Hygrophila</taxon>
        <taxon>Lymnaeoidea</taxon>
        <taxon>Planorbidae</taxon>
        <taxon>Biomphalaria</taxon>
    </lineage>
</organism>
<proteinExistence type="predicted"/>
<gene>
    <name evidence="1" type="ORF">Bpfe_012719</name>
</gene>
<name>A0AAD8BNE7_BIOPF</name>
<reference evidence="1" key="2">
    <citation type="submission" date="2023-04" db="EMBL/GenBank/DDBJ databases">
        <authorList>
            <person name="Bu L."/>
            <person name="Lu L."/>
            <person name="Laidemitt M.R."/>
            <person name="Zhang S.M."/>
            <person name="Mutuku M."/>
            <person name="Mkoji G."/>
            <person name="Steinauer M."/>
            <person name="Loker E.S."/>
        </authorList>
    </citation>
    <scope>NUCLEOTIDE SEQUENCE</scope>
    <source>
        <strain evidence="1">KasaAsao</strain>
        <tissue evidence="1">Whole Snail</tissue>
    </source>
</reference>
<protein>
    <submittedName>
        <fullName evidence="1">Uncharacterized protein</fullName>
    </submittedName>
</protein>
<dbReference type="AlphaFoldDB" id="A0AAD8BNE7"/>
<keyword evidence="2" id="KW-1185">Reference proteome</keyword>
<evidence type="ECO:0000313" key="2">
    <source>
        <dbReference type="Proteomes" id="UP001233172"/>
    </source>
</evidence>
<dbReference type="EMBL" id="JASAOG010000052">
    <property type="protein sequence ID" value="KAK0057763.1"/>
    <property type="molecule type" value="Genomic_DNA"/>
</dbReference>
<accession>A0AAD8BNE7</accession>
<sequence>MAQTQVVLQDINELIDLFLSPDFEPLQKSESTTKVDTFHFEAEGEEFDEDFQPDPDHYAPFIAMGHESRFLKGVGVTKTDKETCGRTLAKMGDEFYSSKMKERMTVKEHLRGIFQPLESRSTDPEVERNAWEKFKNVMDSYIATGSGDAPKVLGAILLTVSGLSYLGSGVKDQVKNFTRRYITQRNLDRDIARMGGLNAIMSTQLD</sequence>
<dbReference type="Proteomes" id="UP001233172">
    <property type="component" value="Unassembled WGS sequence"/>
</dbReference>
<reference evidence="1" key="1">
    <citation type="journal article" date="2023" name="PLoS Negl. Trop. Dis.">
        <title>A genome sequence for Biomphalaria pfeifferi, the major vector snail for the human-infecting parasite Schistosoma mansoni.</title>
        <authorList>
            <person name="Bu L."/>
            <person name="Lu L."/>
            <person name="Laidemitt M.R."/>
            <person name="Zhang S.M."/>
            <person name="Mutuku M."/>
            <person name="Mkoji G."/>
            <person name="Steinauer M."/>
            <person name="Loker E.S."/>
        </authorList>
    </citation>
    <scope>NUCLEOTIDE SEQUENCE</scope>
    <source>
        <strain evidence="1">KasaAsao</strain>
    </source>
</reference>
<comment type="caution">
    <text evidence="1">The sequence shown here is derived from an EMBL/GenBank/DDBJ whole genome shotgun (WGS) entry which is preliminary data.</text>
</comment>